<sequence length="573" mass="63501">MSSKRFVRDEKQCIIYTDDTICNSKRAVLHSDLFENMVELFVRELSHRNPSLLSEIGLDLAAKSGIRQLLNILRALDEHSMEQLISILPATDIFIEQVQRTALHEFVEQLYDYWRSRDRYMVFLAKPGPGNCRGQQPHRAFDDTLISLGHHIRSLYRNVCENITGGHPRIYRHVGAGCNVGLIAVSCQFELPPFYDTLLGEIPFVRQVWITPPMILSSSANACSGQFQRADKNPLHGLVLQRGEWLCYPAQVGATVIFIYFHQQAIGLGSSLANLFELASDTQITAGPDAVYLFGLPPQHMQQFGDSSALFFDDLKNDLLVAAIPLEDRFDSFACLQKMAFALHNIIMIGRGHMPFQGSLVTTRCENEKNSQTVLLIGSRGRKILEAMRSHGFGRAVTKMNIISGDTGSLKIHDDGSVAGYGTAIGAFLPLDTLQGGGGDALKQMDRAIIMNLHTPNGQVLLPINTIEEVLKEHGIDLLLFVSEFEEGDASHPPVETLNDSGQALRVFSAVHTCFPAFAGMQQYERINEELAGNIFQAALLSGCKIVQLRTGMSILEDESLARAVIELIESDT</sequence>
<accession>A0ABS3AUY5</accession>
<comment type="caution">
    <text evidence="1">The sequence shown here is derived from an EMBL/GenBank/DDBJ whole genome shotgun (WGS) entry which is preliminary data.</text>
</comment>
<gene>
    <name evidence="1" type="ORF">JYU06_05235</name>
</gene>
<proteinExistence type="predicted"/>
<keyword evidence="2" id="KW-1185">Reference proteome</keyword>
<organism evidence="1 2">
    <name type="scientific">Desulfotalea psychrophila</name>
    <dbReference type="NCBI Taxonomy" id="84980"/>
    <lineage>
        <taxon>Bacteria</taxon>
        <taxon>Pseudomonadati</taxon>
        <taxon>Thermodesulfobacteriota</taxon>
        <taxon>Desulfobulbia</taxon>
        <taxon>Desulfobulbales</taxon>
        <taxon>Desulfocapsaceae</taxon>
        <taxon>Desulfotalea</taxon>
    </lineage>
</organism>
<dbReference type="EMBL" id="JAFITO010000078">
    <property type="protein sequence ID" value="MBN4068904.1"/>
    <property type="molecule type" value="Genomic_DNA"/>
</dbReference>
<name>A0ABS3AUY5_9BACT</name>
<protein>
    <submittedName>
        <fullName evidence="1">Uncharacterized protein</fullName>
    </submittedName>
</protein>
<evidence type="ECO:0000313" key="2">
    <source>
        <dbReference type="Proteomes" id="UP000717534"/>
    </source>
</evidence>
<dbReference type="Proteomes" id="UP000717534">
    <property type="component" value="Unassembled WGS sequence"/>
</dbReference>
<reference evidence="1 2" key="1">
    <citation type="submission" date="2021-02" db="EMBL/GenBank/DDBJ databases">
        <title>Activity-based single-cell genomes from oceanic crustal fluid captures similar information to metagenomic and metatranscriptomic surveys with orders of magnitude less sampling.</title>
        <authorList>
            <person name="D'Angelo T.S."/>
            <person name="Orcutt B.N."/>
        </authorList>
    </citation>
    <scope>NUCLEOTIDE SEQUENCE [LARGE SCALE GENOMIC DNA]</scope>
    <source>
        <strain evidence="1">AH-315-G02</strain>
    </source>
</reference>
<evidence type="ECO:0000313" key="1">
    <source>
        <dbReference type="EMBL" id="MBN4068904.1"/>
    </source>
</evidence>